<evidence type="ECO:0008006" key="5">
    <source>
        <dbReference type="Google" id="ProtNLM"/>
    </source>
</evidence>
<reference evidence="4" key="1">
    <citation type="submission" date="2015-11" db="EMBL/GenBank/DDBJ databases">
        <authorList>
            <person name="Varghese N."/>
        </authorList>
    </citation>
    <scope>NUCLEOTIDE SEQUENCE [LARGE SCALE GENOMIC DNA]</scope>
    <source>
        <strain evidence="4">DSM 45899</strain>
    </source>
</reference>
<accession>A0A0S4QL30</accession>
<dbReference type="Proteomes" id="UP000198802">
    <property type="component" value="Unassembled WGS sequence"/>
</dbReference>
<dbReference type="RefSeq" id="WP_165615615.1">
    <property type="nucleotide sequence ID" value="NZ_FAOZ01000007.1"/>
</dbReference>
<evidence type="ECO:0000256" key="2">
    <source>
        <dbReference type="SAM" id="SignalP"/>
    </source>
</evidence>
<sequence length="193" mass="19216">MRGRMRAGLTAVLAAVALLMLVACGSSDESGSGDGSFLDPGSDGGVSTDPGAGSGDGSTSASGDDGRTYTLSVSTEGGEVLVESSRGTVRCPPNCTFQVASGRQITLVATEPTSEVFGRWEVTGAGRGRDTCAGTRSLSCTITITGDVTALARYGAQPDPVTEPEDTTGPDQASTSGSDASQEPGASTTSQHG</sequence>
<evidence type="ECO:0000313" key="3">
    <source>
        <dbReference type="EMBL" id="CUU56272.1"/>
    </source>
</evidence>
<feature type="compositionally biased region" description="Low complexity" evidence="1">
    <location>
        <begin position="47"/>
        <end position="63"/>
    </location>
</feature>
<dbReference type="AlphaFoldDB" id="A0A0S4QL30"/>
<feature type="compositionally biased region" description="Polar residues" evidence="1">
    <location>
        <begin position="169"/>
        <end position="193"/>
    </location>
</feature>
<organism evidence="3 4">
    <name type="scientific">Parafrankia irregularis</name>
    <dbReference type="NCBI Taxonomy" id="795642"/>
    <lineage>
        <taxon>Bacteria</taxon>
        <taxon>Bacillati</taxon>
        <taxon>Actinomycetota</taxon>
        <taxon>Actinomycetes</taxon>
        <taxon>Frankiales</taxon>
        <taxon>Frankiaceae</taxon>
        <taxon>Parafrankia</taxon>
    </lineage>
</organism>
<dbReference type="PROSITE" id="PS51257">
    <property type="entry name" value="PROKAR_LIPOPROTEIN"/>
    <property type="match status" value="1"/>
</dbReference>
<keyword evidence="2" id="KW-0732">Signal</keyword>
<name>A0A0S4QL30_9ACTN</name>
<evidence type="ECO:0000313" key="4">
    <source>
        <dbReference type="Proteomes" id="UP000198802"/>
    </source>
</evidence>
<feature type="chain" id="PRO_5039066916" description="Bacterial repeat domain-containing protein" evidence="2">
    <location>
        <begin position="26"/>
        <end position="193"/>
    </location>
</feature>
<protein>
    <recommendedName>
        <fullName evidence="5">Bacterial repeat domain-containing protein</fullName>
    </recommendedName>
</protein>
<gene>
    <name evidence="3" type="ORF">Ga0074812_107156</name>
</gene>
<evidence type="ECO:0000256" key="1">
    <source>
        <dbReference type="SAM" id="MobiDB-lite"/>
    </source>
</evidence>
<feature type="signal peptide" evidence="2">
    <location>
        <begin position="1"/>
        <end position="25"/>
    </location>
</feature>
<dbReference type="EMBL" id="FAOZ01000007">
    <property type="protein sequence ID" value="CUU56272.1"/>
    <property type="molecule type" value="Genomic_DNA"/>
</dbReference>
<feature type="region of interest" description="Disordered" evidence="1">
    <location>
        <begin position="30"/>
        <end position="71"/>
    </location>
</feature>
<proteinExistence type="predicted"/>
<keyword evidence="4" id="KW-1185">Reference proteome</keyword>
<feature type="region of interest" description="Disordered" evidence="1">
    <location>
        <begin position="154"/>
        <end position="193"/>
    </location>
</feature>